<feature type="domain" description="Cohesin" evidence="1">
    <location>
        <begin position="526"/>
        <end position="613"/>
    </location>
</feature>
<dbReference type="InterPro" id="IPR002102">
    <property type="entry name" value="Cohesin_dom"/>
</dbReference>
<gene>
    <name evidence="2" type="ORF">OMM_04711</name>
</gene>
<dbReference type="GO" id="GO:0000272">
    <property type="term" value="P:polysaccharide catabolic process"/>
    <property type="evidence" value="ECO:0007669"/>
    <property type="project" value="InterPro"/>
</dbReference>
<dbReference type="Gene3D" id="2.60.40.10">
    <property type="entry name" value="Immunoglobulins"/>
    <property type="match status" value="1"/>
</dbReference>
<dbReference type="SUPFAM" id="SSF49452">
    <property type="entry name" value="Starch-binding domain-like"/>
    <property type="match status" value="1"/>
</dbReference>
<organism evidence="2 3">
    <name type="scientific">Candidatus Magnetoglobus multicellularis str. Araruama</name>
    <dbReference type="NCBI Taxonomy" id="890399"/>
    <lineage>
        <taxon>Bacteria</taxon>
        <taxon>Pseudomonadati</taxon>
        <taxon>Thermodesulfobacteriota</taxon>
        <taxon>Desulfobacteria</taxon>
        <taxon>Desulfobacterales</taxon>
        <taxon>Desulfobacteraceae</taxon>
        <taxon>Candidatus Magnetoglobus</taxon>
    </lineage>
</organism>
<dbReference type="Pfam" id="PF00963">
    <property type="entry name" value="Cohesin"/>
    <property type="match status" value="1"/>
</dbReference>
<dbReference type="GO" id="GO:0030246">
    <property type="term" value="F:carbohydrate binding"/>
    <property type="evidence" value="ECO:0007669"/>
    <property type="project" value="InterPro"/>
</dbReference>
<dbReference type="InterPro" id="IPR013783">
    <property type="entry name" value="Ig-like_fold"/>
</dbReference>
<reference evidence="3" key="1">
    <citation type="submission" date="2012-11" db="EMBL/GenBank/DDBJ databases">
        <authorList>
            <person name="Lucero-Rivera Y.E."/>
            <person name="Tovar-Ramirez D."/>
        </authorList>
    </citation>
    <scope>NUCLEOTIDE SEQUENCE [LARGE SCALE GENOMIC DNA]</scope>
    <source>
        <strain evidence="3">Araruama</strain>
    </source>
</reference>
<evidence type="ECO:0000313" key="2">
    <source>
        <dbReference type="EMBL" id="ETR68182.1"/>
    </source>
</evidence>
<proteinExistence type="predicted"/>
<name>A0A1V1NZZ2_9BACT</name>
<dbReference type="Proteomes" id="UP000189670">
    <property type="component" value="Unassembled WGS sequence"/>
</dbReference>
<dbReference type="AlphaFoldDB" id="A0A1V1NZZ2"/>
<protein>
    <recommendedName>
        <fullName evidence="1">Cohesin domain-containing protein</fullName>
    </recommendedName>
</protein>
<dbReference type="InterPro" id="IPR008965">
    <property type="entry name" value="CBM2/CBM3_carb-bd_dom_sf"/>
</dbReference>
<evidence type="ECO:0000313" key="3">
    <source>
        <dbReference type="Proteomes" id="UP000189670"/>
    </source>
</evidence>
<accession>A0A1V1NZZ2</accession>
<sequence>MVNENLQQLIVPQDIKGYLNQHVLIPIKLNNPDEIGIEGIDLTLSIDTSILKPVDARLTGGILENKGYFIHFNKENGMLVIYSESVPVHSSGDIAFINCLVCGNLGQRTDLIIKRSLINRLPVQSVSGSFNIVNSCPSFTMGEDVTANEDESVTIPNWAANISAGFEPDQNLSFIITADNNLFQQGPDISVDGTLSYSPLPDANGVANISVILKDNGGSAYGGCDSTGVINFKISITAVNDCPSFTKGKDLKVSSRAEQFIVPNWATDISAGPSDESQESLSFVLTPNNPDMFDTLELSSEGILTYKPKDNAKGITEITVQLKDEGECIDTQTFSININRFMLSGNINYYANDELPIPNVQVLIQGEHAYSTTTDQDGMYTFSAIPPDDYSVFLSKKDDKGGLSGTDATDIAGVAVKELTPTCSKLIASDIYQDGEILSTNSSRVAKYAAGLRSCLTDNCIDWAFVLKDACDSTHTNSFSISMDKDVSDMSFEGIRYGDITGNWMPETHSLKKRSLRQETAILSVAKNANLSIPFVINKAASIRGLDISLSYDSNILNSKNVVLSNDLKHYQKEVNSNTDGKMVCVLYTVPTKVYTSRNQQILLNLDFDVIGQLNDKAKLSITSLDCNELDVDGGFYIQGKTYQNIEFIVRNDPGNDNKTGLADIIYLIQCVSGQRQNVENISLKDIIDGLQGLSGFDSSFVK</sequence>
<dbReference type="EMBL" id="ATBP01001043">
    <property type="protein sequence ID" value="ETR68182.1"/>
    <property type="molecule type" value="Genomic_DNA"/>
</dbReference>
<dbReference type="SUPFAM" id="SSF49384">
    <property type="entry name" value="Carbohydrate-binding domain"/>
    <property type="match status" value="2"/>
</dbReference>
<evidence type="ECO:0000259" key="1">
    <source>
        <dbReference type="Pfam" id="PF00963"/>
    </source>
</evidence>
<dbReference type="Gene3D" id="2.60.40.680">
    <property type="match status" value="2"/>
</dbReference>
<dbReference type="InterPro" id="IPR013784">
    <property type="entry name" value="Carb-bd-like_fold"/>
</dbReference>
<comment type="caution">
    <text evidence="2">The sequence shown here is derived from an EMBL/GenBank/DDBJ whole genome shotgun (WGS) entry which is preliminary data.</text>
</comment>